<dbReference type="InterPro" id="IPR011990">
    <property type="entry name" value="TPR-like_helical_dom_sf"/>
</dbReference>
<feature type="chain" id="PRO_5021977703" evidence="1">
    <location>
        <begin position="22"/>
        <end position="238"/>
    </location>
</feature>
<dbReference type="Gene3D" id="1.25.40.10">
    <property type="entry name" value="Tetratricopeptide repeat domain"/>
    <property type="match status" value="1"/>
</dbReference>
<gene>
    <name evidence="2" type="ORF">BGE01nite_23260</name>
</gene>
<comment type="caution">
    <text evidence="2">The sequence shown here is derived from an EMBL/GenBank/DDBJ whole genome shotgun (WGS) entry which is preliminary data.</text>
</comment>
<evidence type="ECO:0000256" key="1">
    <source>
        <dbReference type="SAM" id="SignalP"/>
    </source>
</evidence>
<evidence type="ECO:0000313" key="3">
    <source>
        <dbReference type="Proteomes" id="UP000321577"/>
    </source>
</evidence>
<name>A0A512M8J4_9BACT</name>
<protein>
    <submittedName>
        <fullName evidence="2">Uncharacterized protein</fullName>
    </submittedName>
</protein>
<evidence type="ECO:0000313" key="2">
    <source>
        <dbReference type="EMBL" id="GEP43035.1"/>
    </source>
</evidence>
<dbReference type="SUPFAM" id="SSF48452">
    <property type="entry name" value="TPR-like"/>
    <property type="match status" value="1"/>
</dbReference>
<dbReference type="RefSeq" id="WP_170266734.1">
    <property type="nucleotide sequence ID" value="NZ_BKAG01000014.1"/>
</dbReference>
<accession>A0A512M8J4</accession>
<dbReference type="Proteomes" id="UP000321577">
    <property type="component" value="Unassembled WGS sequence"/>
</dbReference>
<sequence length="238" mass="26858">MKSRSLCLLATLCILAGNSTAQQAAAPLPTDVMLQMQEIQELQVKQRYVEAMSLLDDIEAKYPDRPELLNIRGSLYLTPALRDFAKADEMFDKALKLAPNEFPLHFNKAEVLFVKHDWAAAAKALQKLLDDNPKLPLVYRHMVLFKRLVCEAKQGQLPAAEKTLADNFTFMDDSPAYYFSKAAISFHKKEEAAAQDWVRRATSIFKPAENGSYIDTLMEARWMPNIGLPEEAPKQPGQ</sequence>
<dbReference type="AlphaFoldDB" id="A0A512M8J4"/>
<dbReference type="Pfam" id="PF13432">
    <property type="entry name" value="TPR_16"/>
    <property type="match status" value="1"/>
</dbReference>
<feature type="signal peptide" evidence="1">
    <location>
        <begin position="1"/>
        <end position="21"/>
    </location>
</feature>
<proteinExistence type="predicted"/>
<dbReference type="EMBL" id="BKAG01000014">
    <property type="protein sequence ID" value="GEP43035.1"/>
    <property type="molecule type" value="Genomic_DNA"/>
</dbReference>
<keyword evidence="1" id="KW-0732">Signal</keyword>
<keyword evidence="3" id="KW-1185">Reference proteome</keyword>
<reference evidence="2 3" key="1">
    <citation type="submission" date="2019-07" db="EMBL/GenBank/DDBJ databases">
        <title>Whole genome shotgun sequence of Brevifollis gellanilyticus NBRC 108608.</title>
        <authorList>
            <person name="Hosoyama A."/>
            <person name="Uohara A."/>
            <person name="Ohji S."/>
            <person name="Ichikawa N."/>
        </authorList>
    </citation>
    <scope>NUCLEOTIDE SEQUENCE [LARGE SCALE GENOMIC DNA]</scope>
    <source>
        <strain evidence="2 3">NBRC 108608</strain>
    </source>
</reference>
<organism evidence="2 3">
    <name type="scientific">Brevifollis gellanilyticus</name>
    <dbReference type="NCBI Taxonomy" id="748831"/>
    <lineage>
        <taxon>Bacteria</taxon>
        <taxon>Pseudomonadati</taxon>
        <taxon>Verrucomicrobiota</taxon>
        <taxon>Verrucomicrobiia</taxon>
        <taxon>Verrucomicrobiales</taxon>
        <taxon>Verrucomicrobiaceae</taxon>
    </lineage>
</organism>